<dbReference type="Gene3D" id="3.40.50.12780">
    <property type="entry name" value="N-terminal domain of ligase-like"/>
    <property type="match status" value="1"/>
</dbReference>
<evidence type="ECO:0000313" key="2">
    <source>
        <dbReference type="EMBL" id="SFE79141.1"/>
    </source>
</evidence>
<dbReference type="AlphaFoldDB" id="A0A1I2DFL0"/>
<dbReference type="OrthoDB" id="580775at2"/>
<dbReference type="InterPro" id="IPR042099">
    <property type="entry name" value="ANL_N_sf"/>
</dbReference>
<gene>
    <name evidence="2" type="ORF">SAMN05421541_103599</name>
</gene>
<reference evidence="2 3" key="1">
    <citation type="submission" date="2016-10" db="EMBL/GenBank/DDBJ databases">
        <authorList>
            <person name="de Groot N.N."/>
        </authorList>
    </citation>
    <scope>NUCLEOTIDE SEQUENCE [LARGE SCALE GENOMIC DNA]</scope>
    <source>
        <strain evidence="2 3">DSM 43019</strain>
    </source>
</reference>
<name>A0A1I2DFL0_9ACTN</name>
<dbReference type="Pfam" id="PF00501">
    <property type="entry name" value="AMP-binding"/>
    <property type="match status" value="1"/>
</dbReference>
<keyword evidence="3" id="KW-1185">Reference proteome</keyword>
<dbReference type="InterPro" id="IPR000873">
    <property type="entry name" value="AMP-dep_synth/lig_dom"/>
</dbReference>
<dbReference type="GO" id="GO:0016874">
    <property type="term" value="F:ligase activity"/>
    <property type="evidence" value="ECO:0007669"/>
    <property type="project" value="UniProtKB-KW"/>
</dbReference>
<feature type="domain" description="AMP-dependent synthetase/ligase" evidence="1">
    <location>
        <begin position="64"/>
        <end position="234"/>
    </location>
</feature>
<dbReference type="Proteomes" id="UP000199645">
    <property type="component" value="Unassembled WGS sequence"/>
</dbReference>
<dbReference type="SUPFAM" id="SSF56801">
    <property type="entry name" value="Acetyl-CoA synthetase-like"/>
    <property type="match status" value="1"/>
</dbReference>
<dbReference type="RefSeq" id="WP_093612267.1">
    <property type="nucleotide sequence ID" value="NZ_BOMT01000002.1"/>
</dbReference>
<evidence type="ECO:0000313" key="3">
    <source>
        <dbReference type="Proteomes" id="UP000199645"/>
    </source>
</evidence>
<dbReference type="EMBL" id="FONV01000003">
    <property type="protein sequence ID" value="SFE79141.1"/>
    <property type="molecule type" value="Genomic_DNA"/>
</dbReference>
<accession>A0A1I2DFL0</accession>
<keyword evidence="2" id="KW-0436">Ligase</keyword>
<organism evidence="2 3">
    <name type="scientific">Actinoplanes philippinensis</name>
    <dbReference type="NCBI Taxonomy" id="35752"/>
    <lineage>
        <taxon>Bacteria</taxon>
        <taxon>Bacillati</taxon>
        <taxon>Actinomycetota</taxon>
        <taxon>Actinomycetes</taxon>
        <taxon>Micromonosporales</taxon>
        <taxon>Micromonosporaceae</taxon>
        <taxon>Actinoplanes</taxon>
    </lineage>
</organism>
<sequence>MTSDFFSSAPLALETVRDTLAKLRSVPALTARYADIVALDSLEDLIHVPVMRKDELNIALDHLKPKAQHGATWTFQSGGSTGSPKLGYAPTGLYMTEVYEQWKPLGPDDLFVNGWGAGKLWGAHYLMGAYADLTGCTGIGLGAVNRTEYDVWLEFFAARGVTSIGGTPSVLRPIIGRAREIGVKLPDLRTVLWLGEAWNPGLDEDLPVVAPQARRWGLFGSTETWVAGTNTPQCADDTWHPLPSQLVHVGPDQLIDFTSLKPHGLNPVLRYQTGDAGEWVTCTCGVPDRALRVLGRRDGEVKFRGLLLNADALLREVATVPGVLQAQLVLTEYPARGSTLEVLVVPARDTADGLAARVRDHILGSAFGGPSTAFHRDPEALAVRATAALIHNERTGKVSPLVQRTAT</sequence>
<evidence type="ECO:0000259" key="1">
    <source>
        <dbReference type="Pfam" id="PF00501"/>
    </source>
</evidence>
<proteinExistence type="predicted"/>
<dbReference type="STRING" id="35752.SAMN05421541_103599"/>
<protein>
    <submittedName>
        <fullName evidence="2">Phenylacetate-CoA ligase</fullName>
    </submittedName>
</protein>